<dbReference type="InterPro" id="IPR002571">
    <property type="entry name" value="HrcA"/>
</dbReference>
<dbReference type="NCBIfam" id="TIGR00331">
    <property type="entry name" value="hrcA"/>
    <property type="match status" value="1"/>
</dbReference>
<dbReference type="Gene3D" id="3.30.450.40">
    <property type="match status" value="1"/>
</dbReference>
<evidence type="ECO:0000256" key="4">
    <source>
        <dbReference type="ARBA" id="ARBA00023163"/>
    </source>
</evidence>
<dbReference type="HOGENOM" id="CLU_050019_1_0_0"/>
<dbReference type="InterPro" id="IPR036388">
    <property type="entry name" value="WH-like_DNA-bd_sf"/>
</dbReference>
<dbReference type="eggNOG" id="COG1420">
    <property type="taxonomic scope" value="Bacteria"/>
</dbReference>
<keyword evidence="3 5" id="KW-0346">Stress response</keyword>
<keyword evidence="4 5" id="KW-0804">Transcription</keyword>
<dbReference type="GO" id="GO:0003677">
    <property type="term" value="F:DNA binding"/>
    <property type="evidence" value="ECO:0007669"/>
    <property type="project" value="InterPro"/>
</dbReference>
<evidence type="ECO:0000256" key="1">
    <source>
        <dbReference type="ARBA" id="ARBA00022491"/>
    </source>
</evidence>
<dbReference type="SUPFAM" id="SSF46785">
    <property type="entry name" value="Winged helix' DNA-binding domain"/>
    <property type="match status" value="1"/>
</dbReference>
<dbReference type="OrthoDB" id="9783139at2"/>
<name>G7V6G8_THELD</name>
<dbReference type="PANTHER" id="PTHR34824:SF1">
    <property type="entry name" value="HEAT-INDUCIBLE TRANSCRIPTION REPRESSOR HRCA"/>
    <property type="match status" value="1"/>
</dbReference>
<dbReference type="STRING" id="580340.Tlie_1352"/>
<dbReference type="Pfam" id="PF01628">
    <property type="entry name" value="HrcA"/>
    <property type="match status" value="1"/>
</dbReference>
<feature type="domain" description="Heat-inducible transcription repressor HrcA C-terminal" evidence="6">
    <location>
        <begin position="105"/>
        <end position="322"/>
    </location>
</feature>
<dbReference type="Proteomes" id="UP000005868">
    <property type="component" value="Chromosome"/>
</dbReference>
<dbReference type="Gene3D" id="1.10.10.10">
    <property type="entry name" value="Winged helix-like DNA-binding domain superfamily/Winged helix DNA-binding domain"/>
    <property type="match status" value="1"/>
</dbReference>
<protein>
    <recommendedName>
        <fullName evidence="5">Heat-inducible transcription repressor HrcA</fullName>
    </recommendedName>
</protein>
<evidence type="ECO:0000313" key="8">
    <source>
        <dbReference type="Proteomes" id="UP000005868"/>
    </source>
</evidence>
<organism evidence="7 8">
    <name type="scientific">Thermovirga lienii (strain ATCC BAA-1197 / DSM 17291 / Cas60314)</name>
    <dbReference type="NCBI Taxonomy" id="580340"/>
    <lineage>
        <taxon>Bacteria</taxon>
        <taxon>Thermotogati</taxon>
        <taxon>Synergistota</taxon>
        <taxon>Synergistia</taxon>
        <taxon>Synergistales</taxon>
        <taxon>Thermovirgaceae</taxon>
        <taxon>Thermovirga</taxon>
    </lineage>
</organism>
<dbReference type="KEGG" id="tli:Tlie_1352"/>
<comment type="function">
    <text evidence="5">Negative regulator of class I heat shock genes (grpE-dnaK-dnaJ and groELS operons). Prevents heat-shock induction of these operons.</text>
</comment>
<evidence type="ECO:0000256" key="5">
    <source>
        <dbReference type="HAMAP-Rule" id="MF_00081"/>
    </source>
</evidence>
<dbReference type="InterPro" id="IPR029016">
    <property type="entry name" value="GAF-like_dom_sf"/>
</dbReference>
<dbReference type="AlphaFoldDB" id="G7V6G8"/>
<dbReference type="SUPFAM" id="SSF55781">
    <property type="entry name" value="GAF domain-like"/>
    <property type="match status" value="1"/>
</dbReference>
<evidence type="ECO:0000256" key="2">
    <source>
        <dbReference type="ARBA" id="ARBA00023015"/>
    </source>
</evidence>
<dbReference type="InterPro" id="IPR021153">
    <property type="entry name" value="HrcA_C"/>
</dbReference>
<keyword evidence="8" id="KW-1185">Reference proteome</keyword>
<keyword evidence="1 5" id="KW-0678">Repressor</keyword>
<accession>G7V6G8</accession>
<proteinExistence type="inferred from homology"/>
<keyword evidence="2 5" id="KW-0805">Transcription regulation</keyword>
<dbReference type="InterPro" id="IPR036390">
    <property type="entry name" value="WH_DNA-bd_sf"/>
</dbReference>
<evidence type="ECO:0000259" key="6">
    <source>
        <dbReference type="Pfam" id="PF01628"/>
    </source>
</evidence>
<reference evidence="7 8" key="2">
    <citation type="journal article" date="2012" name="Stand. Genomic Sci.">
        <title>Genome sequence of the moderately thermophilic, amino-acid-degrading and sulfur-reducing bacterium Thermovirga lienii type strain (Cas60314(T)).</title>
        <authorList>
            <person name="Goker M."/>
            <person name="Saunders E."/>
            <person name="Lapidus A."/>
            <person name="Nolan M."/>
            <person name="Lucas S."/>
            <person name="Hammon N."/>
            <person name="Deshpande S."/>
            <person name="Cheng J.F."/>
            <person name="Han C."/>
            <person name="Tapia R."/>
            <person name="Goodwin L.A."/>
            <person name="Pitluck S."/>
            <person name="Liolios K."/>
            <person name="Mavromatis K."/>
            <person name="Pagani I."/>
            <person name="Ivanova N."/>
            <person name="Mikhailova N."/>
            <person name="Pati A."/>
            <person name="Chen A."/>
            <person name="Palaniappan K."/>
            <person name="Land M."/>
            <person name="Chang Y.J."/>
            <person name="Jeffries C.D."/>
            <person name="Brambilla E.M."/>
            <person name="Rohde M."/>
            <person name="Spring S."/>
            <person name="Detter J.C."/>
            <person name="Woyke T."/>
            <person name="Bristow J."/>
            <person name="Eisen J.A."/>
            <person name="Markowitz V."/>
            <person name="Hugenholtz P."/>
            <person name="Kyrpides N.C."/>
            <person name="Klenk H.P."/>
        </authorList>
    </citation>
    <scope>NUCLEOTIDE SEQUENCE [LARGE SCALE GENOMIC DNA]</scope>
    <source>
        <strain evidence="8">ATCC BAA-1197 / DSM 17291 / Cas60314</strain>
    </source>
</reference>
<reference evidence="8" key="1">
    <citation type="submission" date="2011-10" db="EMBL/GenBank/DDBJ databases">
        <title>The complete genome of chromosome of Thermovirga lienii DSM 17291.</title>
        <authorList>
            <consortium name="US DOE Joint Genome Institute (JGI-PGF)"/>
            <person name="Lucas S."/>
            <person name="Copeland A."/>
            <person name="Lapidus A."/>
            <person name="Glavina del Rio T."/>
            <person name="Dalin E."/>
            <person name="Tice H."/>
            <person name="Bruce D."/>
            <person name="Goodwin L."/>
            <person name="Pitluck S."/>
            <person name="Peters L."/>
            <person name="Mikhailova N."/>
            <person name="Saunders E."/>
            <person name="Kyrpides N."/>
            <person name="Mavromatis K."/>
            <person name="Ivanova N."/>
            <person name="Last F.I."/>
            <person name="Brettin T."/>
            <person name="Detter J.C."/>
            <person name="Han C."/>
            <person name="Larimer F."/>
            <person name="Land M."/>
            <person name="Hauser L."/>
            <person name="Markowitz V."/>
            <person name="Cheng J.-F."/>
            <person name="Hugenholtz P."/>
            <person name="Woyke T."/>
            <person name="Wu D."/>
            <person name="Spring S."/>
            <person name="Schroeder M."/>
            <person name="Brambilla E.-M."/>
            <person name="Klenk H.-P."/>
            <person name="Eisen J.A."/>
        </authorList>
    </citation>
    <scope>NUCLEOTIDE SEQUENCE [LARGE SCALE GENOMIC DNA]</scope>
    <source>
        <strain evidence="8">ATCC BAA-1197 / DSM 17291 / Cas60314</strain>
    </source>
</reference>
<evidence type="ECO:0000256" key="3">
    <source>
        <dbReference type="ARBA" id="ARBA00023016"/>
    </source>
</evidence>
<dbReference type="HAMAP" id="MF_00081">
    <property type="entry name" value="HrcA"/>
    <property type="match status" value="1"/>
</dbReference>
<dbReference type="PIRSF" id="PIRSF005485">
    <property type="entry name" value="HrcA"/>
    <property type="match status" value="1"/>
</dbReference>
<sequence>MLTERQLEIVLAVVYEYIKTGEPVGSRTLAKRYLRGRSAATIRNEMADLEEMDFLYQPHTSAGRLPTPKAFRVYVDAILRRQRNPGEEYKYWVQELKKKRDDLESALRYATKLLGDLTKCVGVAAVGPADEAVLQKVEFVKVAERTALLIVILKGGLLHHKVIQLPQDMDQEILDELSHRITTVASGKPWRKVRDALLQYVLHGLQSYAENCKAALKEVDILLLKDSYHLFTGGKYNILSVPDFADLSRLQVIMTLLEEESSIVELVQKFSPDRGLSVMIGKEDPAFPIEDCSVIMASNVKDGKKTVLGLIGPVRMDYEHSISVLETILGGISTDVEEEGDK</sequence>
<evidence type="ECO:0000313" key="7">
    <source>
        <dbReference type="EMBL" id="AER67081.1"/>
    </source>
</evidence>
<gene>
    <name evidence="5" type="primary">hrcA</name>
    <name evidence="7" type="ordered locus">Tlie_1352</name>
</gene>
<dbReference type="PANTHER" id="PTHR34824">
    <property type="entry name" value="HEAT-INDUCIBLE TRANSCRIPTION REPRESSOR HRCA"/>
    <property type="match status" value="1"/>
</dbReference>
<dbReference type="EMBL" id="CP003096">
    <property type="protein sequence ID" value="AER67081.1"/>
    <property type="molecule type" value="Genomic_DNA"/>
</dbReference>
<comment type="similarity">
    <text evidence="5">Belongs to the HrcA family.</text>
</comment>
<dbReference type="GO" id="GO:0045892">
    <property type="term" value="P:negative regulation of DNA-templated transcription"/>
    <property type="evidence" value="ECO:0007669"/>
    <property type="project" value="UniProtKB-UniRule"/>
</dbReference>